<sequence length="74" mass="7896">MKKIVSILFSMIIMSASLFTYSAFAKANKVAICHNIGNGGFVVIVISENAAAMHIDLHGDFEFFGECDGGGLPQ</sequence>
<gene>
    <name evidence="2" type="ORF">COA71_08285</name>
</gene>
<accession>A0A2A5CDF5</accession>
<name>A0A2A5CDF5_9GAMM</name>
<proteinExistence type="predicted"/>
<evidence type="ECO:0000313" key="3">
    <source>
        <dbReference type="Proteomes" id="UP000228987"/>
    </source>
</evidence>
<dbReference type="EMBL" id="NVWI01000005">
    <property type="protein sequence ID" value="PCJ41545.1"/>
    <property type="molecule type" value="Genomic_DNA"/>
</dbReference>
<protein>
    <submittedName>
        <fullName evidence="2">Uncharacterized protein</fullName>
    </submittedName>
</protein>
<dbReference type="Proteomes" id="UP000228987">
    <property type="component" value="Unassembled WGS sequence"/>
</dbReference>
<keyword evidence="1" id="KW-0732">Signal</keyword>
<feature type="signal peptide" evidence="1">
    <location>
        <begin position="1"/>
        <end position="25"/>
    </location>
</feature>
<organism evidence="2 3">
    <name type="scientific">SAR86 cluster bacterium</name>
    <dbReference type="NCBI Taxonomy" id="2030880"/>
    <lineage>
        <taxon>Bacteria</taxon>
        <taxon>Pseudomonadati</taxon>
        <taxon>Pseudomonadota</taxon>
        <taxon>Gammaproteobacteria</taxon>
        <taxon>SAR86 cluster</taxon>
    </lineage>
</organism>
<dbReference type="AlphaFoldDB" id="A0A2A5CDF5"/>
<evidence type="ECO:0000256" key="1">
    <source>
        <dbReference type="SAM" id="SignalP"/>
    </source>
</evidence>
<reference evidence="3" key="1">
    <citation type="submission" date="2017-08" db="EMBL/GenBank/DDBJ databases">
        <title>A dynamic microbial community with high functional redundancy inhabits the cold, oxic subseafloor aquifer.</title>
        <authorList>
            <person name="Tully B.J."/>
            <person name="Wheat C.G."/>
            <person name="Glazer B.T."/>
            <person name="Huber J.A."/>
        </authorList>
    </citation>
    <scope>NUCLEOTIDE SEQUENCE [LARGE SCALE GENOMIC DNA]</scope>
</reference>
<evidence type="ECO:0000313" key="2">
    <source>
        <dbReference type="EMBL" id="PCJ41545.1"/>
    </source>
</evidence>
<comment type="caution">
    <text evidence="2">The sequence shown here is derived from an EMBL/GenBank/DDBJ whole genome shotgun (WGS) entry which is preliminary data.</text>
</comment>
<feature type="chain" id="PRO_5012585328" evidence="1">
    <location>
        <begin position="26"/>
        <end position="74"/>
    </location>
</feature>